<keyword evidence="1" id="KW-0677">Repeat</keyword>
<evidence type="ECO:0000313" key="4">
    <source>
        <dbReference type="EMBL" id="KAK0544298.1"/>
    </source>
</evidence>
<dbReference type="InterPro" id="IPR001357">
    <property type="entry name" value="BRCT_dom"/>
</dbReference>
<dbReference type="Gene3D" id="3.40.50.150">
    <property type="entry name" value="Vaccinia Virus protein VP39"/>
    <property type="match status" value="1"/>
</dbReference>
<protein>
    <recommendedName>
        <fullName evidence="3">BRCT domain-containing protein</fullName>
    </recommendedName>
</protein>
<accession>A0AAN6GK11</accession>
<dbReference type="SUPFAM" id="SSF53335">
    <property type="entry name" value="S-adenosyl-L-methionine-dependent methyltransferases"/>
    <property type="match status" value="1"/>
</dbReference>
<dbReference type="InterPro" id="IPR019410">
    <property type="entry name" value="Methyltransf_16"/>
</dbReference>
<dbReference type="SMART" id="SM00292">
    <property type="entry name" value="BRCT"/>
    <property type="match status" value="3"/>
</dbReference>
<feature type="compositionally biased region" description="Basic and acidic residues" evidence="2">
    <location>
        <begin position="380"/>
        <end position="408"/>
    </location>
</feature>
<evidence type="ECO:0000259" key="3">
    <source>
        <dbReference type="PROSITE" id="PS50172"/>
    </source>
</evidence>
<gene>
    <name evidence="4" type="ORF">OC846_006128</name>
</gene>
<proteinExistence type="predicted"/>
<feature type="compositionally biased region" description="Basic and acidic residues" evidence="2">
    <location>
        <begin position="783"/>
        <end position="793"/>
    </location>
</feature>
<dbReference type="GO" id="GO:0007095">
    <property type="term" value="P:mitotic G2 DNA damage checkpoint signaling"/>
    <property type="evidence" value="ECO:0007669"/>
    <property type="project" value="TreeGrafter"/>
</dbReference>
<dbReference type="SUPFAM" id="SSF52113">
    <property type="entry name" value="BRCT domain"/>
    <property type="match status" value="4"/>
</dbReference>
<feature type="compositionally biased region" description="Polar residues" evidence="2">
    <location>
        <begin position="769"/>
        <end position="780"/>
    </location>
</feature>
<feature type="region of interest" description="Disordered" evidence="2">
    <location>
        <begin position="1298"/>
        <end position="1343"/>
    </location>
</feature>
<feature type="domain" description="BRCT" evidence="3">
    <location>
        <begin position="462"/>
        <end position="536"/>
    </location>
</feature>
<reference evidence="4" key="1">
    <citation type="journal article" date="2023" name="PhytoFront">
        <title>Draft Genome Resources of Seven Strains of Tilletia horrida, Causal Agent of Kernel Smut of Rice.</title>
        <authorList>
            <person name="Khanal S."/>
            <person name="Antony Babu S."/>
            <person name="Zhou X.G."/>
        </authorList>
    </citation>
    <scope>NUCLEOTIDE SEQUENCE</scope>
    <source>
        <strain evidence="4">TX6</strain>
    </source>
</reference>
<dbReference type="EMBL" id="JAPDMZ010000291">
    <property type="protein sequence ID" value="KAK0544298.1"/>
    <property type="molecule type" value="Genomic_DNA"/>
</dbReference>
<feature type="compositionally biased region" description="Basic residues" evidence="2">
    <location>
        <begin position="1412"/>
        <end position="1426"/>
    </location>
</feature>
<dbReference type="GO" id="GO:0033314">
    <property type="term" value="P:mitotic DNA replication checkpoint signaling"/>
    <property type="evidence" value="ECO:0007669"/>
    <property type="project" value="TreeGrafter"/>
</dbReference>
<name>A0AAN6GK11_9BASI</name>
<feature type="compositionally biased region" description="Acidic residues" evidence="2">
    <location>
        <begin position="446"/>
        <end position="458"/>
    </location>
</feature>
<keyword evidence="5" id="KW-1185">Reference proteome</keyword>
<comment type="caution">
    <text evidence="4">The sequence shown here is derived from an EMBL/GenBank/DDBJ whole genome shotgun (WGS) entry which is preliminary data.</text>
</comment>
<dbReference type="Pfam" id="PF12738">
    <property type="entry name" value="PTCB-BRCT"/>
    <property type="match status" value="2"/>
</dbReference>
<dbReference type="PANTHER" id="PTHR13561:SF20">
    <property type="entry name" value="DNA TOPOISOMERASE 2-BINDING PROTEIN 1"/>
    <property type="match status" value="1"/>
</dbReference>
<feature type="domain" description="BRCT" evidence="3">
    <location>
        <begin position="556"/>
        <end position="667"/>
    </location>
</feature>
<dbReference type="PROSITE" id="PS50172">
    <property type="entry name" value="BRCT"/>
    <property type="match status" value="3"/>
</dbReference>
<evidence type="ECO:0000313" key="5">
    <source>
        <dbReference type="Proteomes" id="UP001176517"/>
    </source>
</evidence>
<feature type="domain" description="BRCT" evidence="3">
    <location>
        <begin position="968"/>
        <end position="1054"/>
    </location>
</feature>
<feature type="region of interest" description="Disordered" evidence="2">
    <location>
        <begin position="429"/>
        <end position="458"/>
    </location>
</feature>
<dbReference type="CDD" id="cd00027">
    <property type="entry name" value="BRCT"/>
    <property type="match status" value="1"/>
</dbReference>
<dbReference type="Proteomes" id="UP001176517">
    <property type="component" value="Unassembled WGS sequence"/>
</dbReference>
<dbReference type="PANTHER" id="PTHR13561">
    <property type="entry name" value="DNA REPLICATION REGULATOR DPB11-RELATED"/>
    <property type="match status" value="1"/>
</dbReference>
<dbReference type="Pfam" id="PF10294">
    <property type="entry name" value="Methyltransf_16"/>
    <property type="match status" value="1"/>
</dbReference>
<evidence type="ECO:0000256" key="2">
    <source>
        <dbReference type="SAM" id="MobiDB-lite"/>
    </source>
</evidence>
<organism evidence="4 5">
    <name type="scientific">Tilletia horrida</name>
    <dbReference type="NCBI Taxonomy" id="155126"/>
    <lineage>
        <taxon>Eukaryota</taxon>
        <taxon>Fungi</taxon>
        <taxon>Dikarya</taxon>
        <taxon>Basidiomycota</taxon>
        <taxon>Ustilaginomycotina</taxon>
        <taxon>Exobasidiomycetes</taxon>
        <taxon>Tilletiales</taxon>
        <taxon>Tilletiaceae</taxon>
        <taxon>Tilletia</taxon>
    </lineage>
</organism>
<feature type="region of interest" description="Disordered" evidence="2">
    <location>
        <begin position="342"/>
        <end position="415"/>
    </location>
</feature>
<dbReference type="InterPro" id="IPR029063">
    <property type="entry name" value="SAM-dependent_MTases_sf"/>
</dbReference>
<dbReference type="Gene3D" id="3.40.50.10190">
    <property type="entry name" value="BRCT domain"/>
    <property type="match status" value="5"/>
</dbReference>
<dbReference type="GO" id="GO:0006270">
    <property type="term" value="P:DNA replication initiation"/>
    <property type="evidence" value="ECO:0007669"/>
    <property type="project" value="TreeGrafter"/>
</dbReference>
<feature type="region of interest" description="Disordered" evidence="2">
    <location>
        <begin position="711"/>
        <end position="802"/>
    </location>
</feature>
<dbReference type="GO" id="GO:0008757">
    <property type="term" value="F:S-adenosylmethionine-dependent methyltransferase activity"/>
    <property type="evidence" value="ECO:0007669"/>
    <property type="project" value="UniProtKB-ARBA"/>
</dbReference>
<evidence type="ECO:0000256" key="1">
    <source>
        <dbReference type="ARBA" id="ARBA00022737"/>
    </source>
</evidence>
<sequence>MFGTEDLANLTKESFEKKHADLVGVQMTEDSTDPLDLFEDALLSIFDERMPAAGNPGQSIKFSHPALPTKDSTITYQIPDVHAKSTHLFAHHQWDSGVLLARMIASSSTDAIGADSDSLRYPAADVRAQSVVELGAGTGLPGLVSSLLDAQTVLITDYDDPALITTISSNVKAVCPGRSPSVIEAKGLTWNTRQHIDAALSKTQEAEGFSRVLAADTLWVSSAHVALLQTMRALLRKDAQSRILLLAGFHTGRPAISRFLQRAAGELSDDDDAIKIQDPESDILIPDWEDSQFGGIWERHIDGTVRPWQGVRPKAWLRQVNGVHTSELRGLETAADEEMGDIGDRANLGDIRASPTMNRSSRVHKSTKIPNVKLRPATSDYHHAGSSDAAKREAAQRQSEREDIEHYRSIRRAAAGASSSRRRAISVAASISDDDHEDQQATTADLQDDDEDEDDDEDFGRAQVLPLANVVLCFSSISDDDRRVDLTHCASQLGARIEADLREDVHYLICDRVGSAKYYQAVEHGKFIVKPSWLEDIQKRYHADLPFEWVKLLNRHRLNALEGLHLMFSGFKGDKRRMMETAEKLGAAVTNELRQDNGVTHIISNTDEGPEGSLIATLRAIRGNLANGTMQNQAKIDFYNSLRIVWGEWLDDCEQADAALQETLYCLWNPKPTIQQRSEMLQKIRSHQLSGGAVHPCLAMHQQLSYTSIQHGNSQAHGLRSDLAPGSSSGARRKPPPALSSMLQPPIPTVQHPNARETRSGGQRGPVQDSVQQSNIMNQRRSTKFEEGPRAERLPSQPVKRKAADMAEVFPNGRSNAGPSKIARIGGTAKSNPFAPGAATVRSYPVEAGPHTDAHDSISRAGSMPRQTGSDFFNNYRFRIKLPNAQHAQSAKDFLESYGAIVLGSRDRSIRADYTLVPIFYPHEPAPWEGELVTKLFIERCEIDERVLPLSTSFGLRPSPFERIEGASDLVVCLAGFNTDDYVMNVMDSQQAERVITEAGGRVIDTLNRKTCTHLLCTDMVVSRAQRSNTYDAAVKAGIPTVGLSFLRTLLEKGVIEPPCRRTRSRSELGRSHSDTSILIPTQSESVSHMAQSDLDSPVKHPGLLQKCSTLASICVAWTTAGEPDKKLLKQACAVGIKTVRIGDPSTTHLLHKGAFDQECAKGQTARSVHLVHPEWLRACLATGAHADETLYPADLGRVQPLAEATQRQRSAPPGDMPVNNVLAVLDEAAELGGTAPPSPMLTTVVNSSGTSGQDLEEAERQAFLLAFPDTCGETARMLAGLNADLGFATGSNGAAGSNGGVTLRKMRPQRALGRTTSNGSAGEREPRPPPPVTVEPDGEGAVSTGISQINFLSETPPVPAVIGYEDNTKKERAKLLAALQREGMVHDAEVDPVEDVVSTTPSKGRAGAGSSKHRVQARRQPGTRH</sequence>
<dbReference type="InterPro" id="IPR036420">
    <property type="entry name" value="BRCT_dom_sf"/>
</dbReference>
<feature type="region of interest" description="Disordered" evidence="2">
    <location>
        <begin position="1391"/>
        <end position="1426"/>
    </location>
</feature>
<feature type="region of interest" description="Disordered" evidence="2">
    <location>
        <begin position="846"/>
        <end position="866"/>
    </location>
</feature>